<dbReference type="SUPFAM" id="SSF52540">
    <property type="entry name" value="P-loop containing nucleoside triphosphate hydrolases"/>
    <property type="match status" value="1"/>
</dbReference>
<dbReference type="EMBL" id="JAFFZE010000018">
    <property type="protein sequence ID" value="MCT2586377.1"/>
    <property type="molecule type" value="Genomic_DNA"/>
</dbReference>
<name>A0ABT2JET0_9PSEU</name>
<keyword evidence="1" id="KW-0547">Nucleotide-binding</keyword>
<gene>
    <name evidence="4" type="ORF">JT362_24965</name>
</gene>
<keyword evidence="5" id="KW-1185">Reference proteome</keyword>
<proteinExistence type="predicted"/>
<evidence type="ECO:0000259" key="3">
    <source>
        <dbReference type="PROSITE" id="PS50893"/>
    </source>
</evidence>
<protein>
    <submittedName>
        <fullName evidence="4">ABC transporter ATP-binding protein</fullName>
    </submittedName>
</protein>
<comment type="caution">
    <text evidence="4">The sequence shown here is derived from an EMBL/GenBank/DDBJ whole genome shotgun (WGS) entry which is preliminary data.</text>
</comment>
<dbReference type="InterPro" id="IPR027417">
    <property type="entry name" value="P-loop_NTPase"/>
</dbReference>
<sequence length="298" mass="32047">MSTFIEAERLSLRYDDVTALDEVSFTLTGGKIYGLLGRNGSGKTSLLSLLAGYRKPSGGTVTVGGRPVFENAEVTGQLCLVRGTGDAAVSGLKVKELLEFAEHLRPSWDAGYARELVDLFELPVDKNAGTLSHGKQSALGIVVGLASRTPVTMFDESYLGLDAPSRYKFYDALLAEAMAHPRTMILSTHLIEEVSALFEEVLILDDGRLVLHDDAEALRASGSAVTGDAEQVDRFVDGMRVLGEKRLGRTKSAMVYGELDADRRARAQAAGLDLGPLALQDLFIHLTEPANAHQGETP</sequence>
<keyword evidence="2 4" id="KW-0067">ATP-binding</keyword>
<dbReference type="PROSITE" id="PS50893">
    <property type="entry name" value="ABC_TRANSPORTER_2"/>
    <property type="match status" value="1"/>
</dbReference>
<organism evidence="4 5">
    <name type="scientific">Actinophytocola gossypii</name>
    <dbReference type="NCBI Taxonomy" id="2812003"/>
    <lineage>
        <taxon>Bacteria</taxon>
        <taxon>Bacillati</taxon>
        <taxon>Actinomycetota</taxon>
        <taxon>Actinomycetes</taxon>
        <taxon>Pseudonocardiales</taxon>
        <taxon>Pseudonocardiaceae</taxon>
    </lineage>
</organism>
<dbReference type="Gene3D" id="3.40.50.300">
    <property type="entry name" value="P-loop containing nucleotide triphosphate hydrolases"/>
    <property type="match status" value="1"/>
</dbReference>
<evidence type="ECO:0000313" key="4">
    <source>
        <dbReference type="EMBL" id="MCT2586377.1"/>
    </source>
</evidence>
<dbReference type="GO" id="GO:0005524">
    <property type="term" value="F:ATP binding"/>
    <property type="evidence" value="ECO:0007669"/>
    <property type="project" value="UniProtKB-KW"/>
</dbReference>
<dbReference type="Proteomes" id="UP001156441">
    <property type="component" value="Unassembled WGS sequence"/>
</dbReference>
<dbReference type="InterPro" id="IPR003593">
    <property type="entry name" value="AAA+_ATPase"/>
</dbReference>
<dbReference type="RefSeq" id="WP_260194195.1">
    <property type="nucleotide sequence ID" value="NZ_JAFFZE010000018.1"/>
</dbReference>
<evidence type="ECO:0000256" key="2">
    <source>
        <dbReference type="ARBA" id="ARBA00022840"/>
    </source>
</evidence>
<evidence type="ECO:0000256" key="1">
    <source>
        <dbReference type="ARBA" id="ARBA00022741"/>
    </source>
</evidence>
<accession>A0ABT2JET0</accession>
<dbReference type="InterPro" id="IPR003439">
    <property type="entry name" value="ABC_transporter-like_ATP-bd"/>
</dbReference>
<dbReference type="SMART" id="SM00382">
    <property type="entry name" value="AAA"/>
    <property type="match status" value="1"/>
</dbReference>
<dbReference type="PANTHER" id="PTHR43158">
    <property type="entry name" value="SKFA PEPTIDE EXPORT ATP-BINDING PROTEIN SKFE"/>
    <property type="match status" value="1"/>
</dbReference>
<evidence type="ECO:0000313" key="5">
    <source>
        <dbReference type="Proteomes" id="UP001156441"/>
    </source>
</evidence>
<feature type="domain" description="ABC transporter" evidence="3">
    <location>
        <begin position="5"/>
        <end position="231"/>
    </location>
</feature>
<dbReference type="PANTHER" id="PTHR43158:SF5">
    <property type="entry name" value="ABC TRANSPORTER, ATP-BINDING PROTEIN"/>
    <property type="match status" value="1"/>
</dbReference>
<dbReference type="Pfam" id="PF00005">
    <property type="entry name" value="ABC_tran"/>
    <property type="match status" value="1"/>
</dbReference>
<reference evidence="4 5" key="1">
    <citation type="submission" date="2021-02" db="EMBL/GenBank/DDBJ databases">
        <title>Actinophytocola xerophila sp. nov., isolated from soil of cotton cropping field.</title>
        <authorList>
            <person name="Huang R."/>
            <person name="Chen X."/>
            <person name="Ge X."/>
            <person name="Liu W."/>
        </authorList>
    </citation>
    <scope>NUCLEOTIDE SEQUENCE [LARGE SCALE GENOMIC DNA]</scope>
    <source>
        <strain evidence="4 5">S1-96</strain>
    </source>
</reference>